<organism evidence="3 4">
    <name type="scientific">Stylophora pistillata</name>
    <name type="common">Smooth cauliflower coral</name>
    <dbReference type="NCBI Taxonomy" id="50429"/>
    <lineage>
        <taxon>Eukaryota</taxon>
        <taxon>Metazoa</taxon>
        <taxon>Cnidaria</taxon>
        <taxon>Anthozoa</taxon>
        <taxon>Hexacorallia</taxon>
        <taxon>Scleractinia</taxon>
        <taxon>Astrocoeniina</taxon>
        <taxon>Pocilloporidae</taxon>
        <taxon>Stylophora</taxon>
    </lineage>
</organism>
<comment type="caution">
    <text evidence="3">The sequence shown here is derived from an EMBL/GenBank/DDBJ whole genome shotgun (WGS) entry which is preliminary data.</text>
</comment>
<evidence type="ECO:0000256" key="1">
    <source>
        <dbReference type="SAM" id="MobiDB-lite"/>
    </source>
</evidence>
<dbReference type="PANTHER" id="PTHR33309">
    <property type="entry name" value="KERATIN, ULTRA HIGH-SULFUR MATRIX PROTEIN-LIKE"/>
    <property type="match status" value="1"/>
</dbReference>
<dbReference type="EMBL" id="LSMT01001550">
    <property type="protein sequence ID" value="PFX12156.1"/>
    <property type="molecule type" value="Genomic_DNA"/>
</dbReference>
<dbReference type="AlphaFoldDB" id="A0A2B4R4S6"/>
<evidence type="ECO:0000313" key="4">
    <source>
        <dbReference type="Proteomes" id="UP000225706"/>
    </source>
</evidence>
<sequence>MAGKKQRSSYRPKRKGKGFGGSKRKGKLGENTPLAAAIIDRETPSTSHEEPDLSDSECAQPLSSSAKKMKLYHSPDESSKCLDDESTEQCEATGYRLINLESLSSVLSEAHECEEANIILQENESGRAGLKSDLTITCSACDESISFQTSANITKRGKSFDVNKRAVYHSLESGTGYEGLASFCGIMNMPCMSTSAYQKQVDSILEVVEDYTKEELTQAGQRLRNIVLDENPDLDKDDTLDVAVSFDGTWAKRGFTSLTGVVFAISVDSGEVLDYTVLSKACQKCSLKQSKCEGDDERFQEWRREHLASDESSKCLDDESTEQCEATGYRLINLESLSSVLSEAHECEEGYEGLASFCGIMNMPCMSTSAYQKQVDSILEVVEDYTKEELTQAGQRLRNIVLDENPDLDKDDTLDVAVSFDGTWAKRGFTSLTGVVFAISVDSGEVLDYTVLSKACQKCSLKQSKCEGDDERFQEWRREHLASGECDINFNGSSPAMEAEGASILWRRSIELHNMHYKWMVSDGDSKAFNTVENVYDDCKVIKLDCVGHVQKRMGKHLLNLKARTKGKLEDGKPIGGRGRLTETKIKKLQKYYGLAIRQNTIKKSNPTDREVDVSIYTMKKNIIAILNHSVKTQDPAKQHRFCPLGETSWCKWQQDVTTATKTYKDDDCLPEVFLELLRPTFMTLSDTKLLERCIRGTTQNPNECINGTVWVRCPKHKHHGAKVVRYAAASAICHFHKGAECRNEIMDKLSIPGGSHTTHSFRLKNNKRLRKANAQATAMEKKRRQGLQLVRTRREEALLEIDGPSYDPGGF</sequence>
<feature type="compositionally biased region" description="Basic and acidic residues" evidence="1">
    <location>
        <begin position="73"/>
        <end position="83"/>
    </location>
</feature>
<feature type="compositionally biased region" description="Basic residues" evidence="1">
    <location>
        <begin position="1"/>
        <end position="26"/>
    </location>
</feature>
<feature type="region of interest" description="Disordered" evidence="1">
    <location>
        <begin position="1"/>
        <end position="85"/>
    </location>
</feature>
<accession>A0A2B4R4S6</accession>
<dbReference type="PANTHER" id="PTHR33309:SF3">
    <property type="entry name" value="CCHC-TYPE DOMAIN-CONTAINING PROTEIN"/>
    <property type="match status" value="1"/>
</dbReference>
<proteinExistence type="predicted"/>
<feature type="compositionally biased region" description="Basic and acidic residues" evidence="1">
    <location>
        <begin position="39"/>
        <end position="51"/>
    </location>
</feature>
<evidence type="ECO:0000259" key="2">
    <source>
        <dbReference type="Pfam" id="PF20700"/>
    </source>
</evidence>
<dbReference type="Proteomes" id="UP000225706">
    <property type="component" value="Unassembled WGS sequence"/>
</dbReference>
<feature type="domain" description="Mutator-like transposase" evidence="2">
    <location>
        <begin position="94"/>
        <end position="304"/>
    </location>
</feature>
<evidence type="ECO:0000313" key="3">
    <source>
        <dbReference type="EMBL" id="PFX12156.1"/>
    </source>
</evidence>
<dbReference type="InterPro" id="IPR049012">
    <property type="entry name" value="Mutator_transp_dom"/>
</dbReference>
<dbReference type="Pfam" id="PF20700">
    <property type="entry name" value="Mutator"/>
    <property type="match status" value="2"/>
</dbReference>
<reference evidence="4" key="1">
    <citation type="journal article" date="2017" name="bioRxiv">
        <title>Comparative analysis of the genomes of Stylophora pistillata and Acropora digitifera provides evidence for extensive differences between species of corals.</title>
        <authorList>
            <person name="Voolstra C.R."/>
            <person name="Li Y."/>
            <person name="Liew Y.J."/>
            <person name="Baumgarten S."/>
            <person name="Zoccola D."/>
            <person name="Flot J.-F."/>
            <person name="Tambutte S."/>
            <person name="Allemand D."/>
            <person name="Aranda M."/>
        </authorList>
    </citation>
    <scope>NUCLEOTIDE SEQUENCE [LARGE SCALE GENOMIC DNA]</scope>
</reference>
<dbReference type="OrthoDB" id="10059293at2759"/>
<name>A0A2B4R4S6_STYPI</name>
<gene>
    <name evidence="3" type="ORF">AWC38_SpisGene23933</name>
</gene>
<protein>
    <recommendedName>
        <fullName evidence="2">Mutator-like transposase domain-containing protein</fullName>
    </recommendedName>
</protein>
<feature type="domain" description="Mutator-like transposase" evidence="2">
    <location>
        <begin position="349"/>
        <end position="651"/>
    </location>
</feature>
<keyword evidence="4" id="KW-1185">Reference proteome</keyword>